<evidence type="ECO:0000259" key="2">
    <source>
        <dbReference type="PROSITE" id="PS50995"/>
    </source>
</evidence>
<dbReference type="InterPro" id="IPR036390">
    <property type="entry name" value="WH_DNA-bd_sf"/>
</dbReference>
<dbReference type="PANTHER" id="PTHR33164:SF43">
    <property type="entry name" value="HTH-TYPE TRANSCRIPTIONAL REPRESSOR YETL"/>
    <property type="match status" value="1"/>
</dbReference>
<accession>A0ABY4FSZ9</accession>
<name>A0ABY4FSZ9_9MICO</name>
<dbReference type="Gene3D" id="1.10.10.10">
    <property type="entry name" value="Winged helix-like DNA-binding domain superfamily/Winged helix DNA-binding domain"/>
    <property type="match status" value="1"/>
</dbReference>
<evidence type="ECO:0000313" key="4">
    <source>
        <dbReference type="Proteomes" id="UP000831775"/>
    </source>
</evidence>
<gene>
    <name evidence="3" type="ORF">MUN76_10170</name>
</gene>
<dbReference type="Proteomes" id="UP000831775">
    <property type="component" value="Chromosome"/>
</dbReference>
<feature type="coiled-coil region" evidence="1">
    <location>
        <begin position="43"/>
        <end position="70"/>
    </location>
</feature>
<organism evidence="3 4">
    <name type="scientific">Leucobacter rhizosphaerae</name>
    <dbReference type="NCBI Taxonomy" id="2932245"/>
    <lineage>
        <taxon>Bacteria</taxon>
        <taxon>Bacillati</taxon>
        <taxon>Actinomycetota</taxon>
        <taxon>Actinomycetes</taxon>
        <taxon>Micrococcales</taxon>
        <taxon>Microbacteriaceae</taxon>
        <taxon>Leucobacter</taxon>
    </lineage>
</organism>
<evidence type="ECO:0000256" key="1">
    <source>
        <dbReference type="SAM" id="Coils"/>
    </source>
</evidence>
<keyword evidence="1" id="KW-0175">Coiled coil</keyword>
<dbReference type="SUPFAM" id="SSF46785">
    <property type="entry name" value="Winged helix' DNA-binding domain"/>
    <property type="match status" value="1"/>
</dbReference>
<dbReference type="InterPro" id="IPR000835">
    <property type="entry name" value="HTH_MarR-typ"/>
</dbReference>
<keyword evidence="4" id="KW-1185">Reference proteome</keyword>
<dbReference type="InterPro" id="IPR039422">
    <property type="entry name" value="MarR/SlyA-like"/>
</dbReference>
<protein>
    <submittedName>
        <fullName evidence="3">MarR family transcriptional regulator</fullName>
    </submittedName>
</protein>
<dbReference type="InterPro" id="IPR036388">
    <property type="entry name" value="WH-like_DNA-bd_sf"/>
</dbReference>
<feature type="domain" description="HTH marR-type" evidence="2">
    <location>
        <begin position="33"/>
        <end position="176"/>
    </location>
</feature>
<dbReference type="SMART" id="SM00347">
    <property type="entry name" value="HTH_MARR"/>
    <property type="match status" value="1"/>
</dbReference>
<reference evidence="3 4" key="1">
    <citation type="submission" date="2022-04" db="EMBL/GenBank/DDBJ databases">
        <title>Leucobacter sp. isolated from rhizosphere of onion.</title>
        <authorList>
            <person name="Won M."/>
            <person name="Lee C.-M."/>
            <person name="Woen H.-Y."/>
            <person name="Kwon S.-W."/>
        </authorList>
    </citation>
    <scope>NUCLEOTIDE SEQUENCE [LARGE SCALE GENOMIC DNA]</scope>
    <source>
        <strain evidence="3 4">H25R-14</strain>
    </source>
</reference>
<dbReference type="RefSeq" id="WP_244684424.1">
    <property type="nucleotide sequence ID" value="NZ_CP095043.1"/>
</dbReference>
<dbReference type="PANTHER" id="PTHR33164">
    <property type="entry name" value="TRANSCRIPTIONAL REGULATOR, MARR FAMILY"/>
    <property type="match status" value="1"/>
</dbReference>
<dbReference type="PRINTS" id="PR00598">
    <property type="entry name" value="HTHMARR"/>
</dbReference>
<proteinExistence type="predicted"/>
<sequence>MTEAPERSSLSSSLYSLDVNDPMSELIDRSDVDPDVVAHISHLMAALGRLRDAEQQISEASQRYMQLGRTDMRALHFLIIASHSATVTTPSAIAAHLGISSASTTKLLDRLETGGHIRRSPHPTDRRALAITVTESSREAAMQTVGRLQAQRYHAAARLTPEERDVVIRFLTEMTDEITLRDEMWAAVDHGRSAGAR</sequence>
<dbReference type="Pfam" id="PF12802">
    <property type="entry name" value="MarR_2"/>
    <property type="match status" value="1"/>
</dbReference>
<dbReference type="PROSITE" id="PS50995">
    <property type="entry name" value="HTH_MARR_2"/>
    <property type="match status" value="1"/>
</dbReference>
<evidence type="ECO:0000313" key="3">
    <source>
        <dbReference type="EMBL" id="UOQ59417.1"/>
    </source>
</evidence>
<dbReference type="EMBL" id="CP095043">
    <property type="protein sequence ID" value="UOQ59417.1"/>
    <property type="molecule type" value="Genomic_DNA"/>
</dbReference>